<dbReference type="RefSeq" id="WP_231058423.1">
    <property type="nucleotide sequence ID" value="NZ_JAJNOC010000003.1"/>
</dbReference>
<evidence type="ECO:0000313" key="1">
    <source>
        <dbReference type="EMBL" id="MCD2517131.1"/>
    </source>
</evidence>
<organism evidence="1 2">
    <name type="scientific">Massilia phyllostachyos</name>
    <dbReference type="NCBI Taxonomy" id="2898585"/>
    <lineage>
        <taxon>Bacteria</taxon>
        <taxon>Pseudomonadati</taxon>
        <taxon>Pseudomonadota</taxon>
        <taxon>Betaproteobacteria</taxon>
        <taxon>Burkholderiales</taxon>
        <taxon>Oxalobacteraceae</taxon>
        <taxon>Telluria group</taxon>
        <taxon>Massilia</taxon>
    </lineage>
</organism>
<name>A0ABS8Q5W7_9BURK</name>
<reference evidence="1" key="1">
    <citation type="submission" date="2021-11" db="EMBL/GenBank/DDBJ databases">
        <title>The complete genome of Massilia sp sp. G4R7.</title>
        <authorList>
            <person name="Liu L."/>
            <person name="Yue J."/>
            <person name="Yuan J."/>
            <person name="Yang F."/>
            <person name="Li L."/>
        </authorList>
    </citation>
    <scope>NUCLEOTIDE SEQUENCE</scope>
    <source>
        <strain evidence="1">G4R7</strain>
    </source>
</reference>
<evidence type="ECO:0000313" key="2">
    <source>
        <dbReference type="Proteomes" id="UP001179361"/>
    </source>
</evidence>
<accession>A0ABS8Q5W7</accession>
<proteinExistence type="predicted"/>
<dbReference type="Proteomes" id="UP001179361">
    <property type="component" value="Unassembled WGS sequence"/>
</dbReference>
<dbReference type="EMBL" id="JAJNOC010000003">
    <property type="protein sequence ID" value="MCD2517131.1"/>
    <property type="molecule type" value="Genomic_DNA"/>
</dbReference>
<comment type="caution">
    <text evidence="1">The sequence shown here is derived from an EMBL/GenBank/DDBJ whole genome shotgun (WGS) entry which is preliminary data.</text>
</comment>
<keyword evidence="2" id="KW-1185">Reference proteome</keyword>
<protein>
    <submittedName>
        <fullName evidence="1">Uncharacterized protein</fullName>
    </submittedName>
</protein>
<gene>
    <name evidence="1" type="ORF">LQ564_12525</name>
</gene>
<sequence>MPTEERFTDVEPLSYYYKHGYKLMNPFCRILSESPQYRYILEWRNLQYEGEKDSRQVVADSVTIKALMTLKRSLDSKSWDLLNLDESSVNSVLTGDAGAEHRLMVSTYREMGVTTDMPSEGDVLKYARKTSRDRLGALWHLLVETRRALAAASPPACSWLIRGDTDGMIGYLATQGATFPPATPLAASCQFDRTWQTNQFFSTSDGDELASLAGRALIWLIRINPGATQGRVGGLYTSEAEILFPYDVTLRLNGGVLVSSVEQIDNVNLASFDKPEELRKKLRQVYKANQSSLTNGKARFLVATEE</sequence>